<dbReference type="Proteomes" id="UP000196531">
    <property type="component" value="Unassembled WGS sequence"/>
</dbReference>
<feature type="domain" description="Tyr recombinase" evidence="6">
    <location>
        <begin position="137"/>
        <end position="328"/>
    </location>
</feature>
<dbReference type="InterPro" id="IPR002104">
    <property type="entry name" value="Integrase_catalytic"/>
</dbReference>
<dbReference type="GO" id="GO:0003677">
    <property type="term" value="F:DNA binding"/>
    <property type="evidence" value="ECO:0007669"/>
    <property type="project" value="UniProtKB-UniRule"/>
</dbReference>
<dbReference type="InterPro" id="IPR050090">
    <property type="entry name" value="Tyrosine_recombinase_XerCD"/>
</dbReference>
<keyword evidence="1" id="KW-0159">Chromosome partition</keyword>
<dbReference type="GO" id="GO:0015074">
    <property type="term" value="P:DNA integration"/>
    <property type="evidence" value="ECO:0007669"/>
    <property type="project" value="UniProtKB-KW"/>
</dbReference>
<keyword evidence="3 5" id="KW-0238">DNA-binding</keyword>
<keyword evidence="4" id="KW-0233">DNA recombination</keyword>
<evidence type="ECO:0000256" key="1">
    <source>
        <dbReference type="ARBA" id="ARBA00022829"/>
    </source>
</evidence>
<accession>A0A1Y5F724</accession>
<dbReference type="InterPro" id="IPR013762">
    <property type="entry name" value="Integrase-like_cat_sf"/>
</dbReference>
<gene>
    <name evidence="8" type="ORF">A9Q84_10205</name>
</gene>
<keyword evidence="2" id="KW-0229">DNA integration</keyword>
<dbReference type="Pfam" id="PF02899">
    <property type="entry name" value="Phage_int_SAM_1"/>
    <property type="match status" value="1"/>
</dbReference>
<protein>
    <recommendedName>
        <fullName evidence="10">Integrase</fullName>
    </recommendedName>
</protein>
<evidence type="ECO:0008006" key="10">
    <source>
        <dbReference type="Google" id="ProtNLM"/>
    </source>
</evidence>
<dbReference type="InterPro" id="IPR011010">
    <property type="entry name" value="DNA_brk_join_enz"/>
</dbReference>
<evidence type="ECO:0000256" key="3">
    <source>
        <dbReference type="ARBA" id="ARBA00023125"/>
    </source>
</evidence>
<reference evidence="9" key="1">
    <citation type="journal article" date="2017" name="Proc. Natl. Acad. Sci. U.S.A.">
        <title>Simulation of Deepwater Horizon oil plume reveals substrate specialization within a complex community of hydrocarbon-degraders.</title>
        <authorList>
            <person name="Hu P."/>
            <person name="Dubinsky E.A."/>
            <person name="Probst A.J."/>
            <person name="Wang J."/>
            <person name="Sieber C.M.K."/>
            <person name="Tom L.M."/>
            <person name="Gardinali P."/>
            <person name="Banfield J.F."/>
            <person name="Atlas R.M."/>
            <person name="Andersen G.L."/>
        </authorList>
    </citation>
    <scope>NUCLEOTIDE SEQUENCE [LARGE SCALE GENOMIC DNA]</scope>
</reference>
<dbReference type="PROSITE" id="PS51900">
    <property type="entry name" value="CB"/>
    <property type="match status" value="1"/>
</dbReference>
<dbReference type="PANTHER" id="PTHR30349">
    <property type="entry name" value="PHAGE INTEGRASE-RELATED"/>
    <property type="match status" value="1"/>
</dbReference>
<dbReference type="InterPro" id="IPR044068">
    <property type="entry name" value="CB"/>
</dbReference>
<evidence type="ECO:0000256" key="2">
    <source>
        <dbReference type="ARBA" id="ARBA00022908"/>
    </source>
</evidence>
<dbReference type="InterPro" id="IPR004107">
    <property type="entry name" value="Integrase_SAM-like_N"/>
</dbReference>
<dbReference type="Gene3D" id="1.10.443.10">
    <property type="entry name" value="Intergrase catalytic core"/>
    <property type="match status" value="1"/>
</dbReference>
<evidence type="ECO:0000313" key="8">
    <source>
        <dbReference type="EMBL" id="OUR96706.1"/>
    </source>
</evidence>
<dbReference type="PROSITE" id="PS51898">
    <property type="entry name" value="TYR_RECOMBINASE"/>
    <property type="match status" value="1"/>
</dbReference>
<dbReference type="GO" id="GO:0007059">
    <property type="term" value="P:chromosome segregation"/>
    <property type="evidence" value="ECO:0007669"/>
    <property type="project" value="UniProtKB-KW"/>
</dbReference>
<sequence length="332" mass="39166">MTTEIKAFATTNEVSLCIEHESVEDLLYEFLRERTPLTEKAYRRDLKSFFSFTADRFSLPRFLNKKMRFEEVKRVHIVKYKKYLETTNSLRGRPFAPNTINRKISSVSSFFQFLVQREIINRNPAELCVRPKRMVVEETQAFTDREMKNLFELVIDEAPVLHQAVILILFTTGMRQAELRNIKLCNFKSIEGINFLTYVGKGQKVNEIPIHPTAAYYINEYLNWMRSIGRNVEQYDYLLQPTRNSHNGGVNKKLSHTAISYIVKKWSRRINKHKRITPHSARATFISSLIGNGEDIYYVSQLVNHADVRTTQRYDKRKRNFRNNPIFSLNFF</sequence>
<evidence type="ECO:0000256" key="4">
    <source>
        <dbReference type="ARBA" id="ARBA00023172"/>
    </source>
</evidence>
<feature type="domain" description="Core-binding (CB)" evidence="7">
    <location>
        <begin position="21"/>
        <end position="115"/>
    </location>
</feature>
<dbReference type="InterPro" id="IPR010998">
    <property type="entry name" value="Integrase_recombinase_N"/>
</dbReference>
<dbReference type="CDD" id="cd00397">
    <property type="entry name" value="DNA_BRE_C"/>
    <property type="match status" value="1"/>
</dbReference>
<evidence type="ECO:0000256" key="5">
    <source>
        <dbReference type="PROSITE-ProRule" id="PRU01248"/>
    </source>
</evidence>
<dbReference type="Gene3D" id="1.10.150.130">
    <property type="match status" value="1"/>
</dbReference>
<name>A0A1Y5F724_9BACT</name>
<organism evidence="8 9">
    <name type="scientific">Halobacteriovorax marinus</name>
    <dbReference type="NCBI Taxonomy" id="97084"/>
    <lineage>
        <taxon>Bacteria</taxon>
        <taxon>Pseudomonadati</taxon>
        <taxon>Bdellovibrionota</taxon>
        <taxon>Bacteriovoracia</taxon>
        <taxon>Bacteriovoracales</taxon>
        <taxon>Halobacteriovoraceae</taxon>
        <taxon>Halobacteriovorax</taxon>
    </lineage>
</organism>
<evidence type="ECO:0000313" key="9">
    <source>
        <dbReference type="Proteomes" id="UP000196531"/>
    </source>
</evidence>
<evidence type="ECO:0000259" key="7">
    <source>
        <dbReference type="PROSITE" id="PS51900"/>
    </source>
</evidence>
<proteinExistence type="predicted"/>
<dbReference type="GO" id="GO:0006310">
    <property type="term" value="P:DNA recombination"/>
    <property type="evidence" value="ECO:0007669"/>
    <property type="project" value="UniProtKB-KW"/>
</dbReference>
<evidence type="ECO:0000259" key="6">
    <source>
        <dbReference type="PROSITE" id="PS51898"/>
    </source>
</evidence>
<dbReference type="AlphaFoldDB" id="A0A1Y5F724"/>
<dbReference type="EMBL" id="MAAO01000006">
    <property type="protein sequence ID" value="OUR96706.1"/>
    <property type="molecule type" value="Genomic_DNA"/>
</dbReference>
<dbReference type="SUPFAM" id="SSF56349">
    <property type="entry name" value="DNA breaking-rejoining enzymes"/>
    <property type="match status" value="1"/>
</dbReference>
<dbReference type="Pfam" id="PF00589">
    <property type="entry name" value="Phage_integrase"/>
    <property type="match status" value="1"/>
</dbReference>
<comment type="caution">
    <text evidence="8">The sequence shown here is derived from an EMBL/GenBank/DDBJ whole genome shotgun (WGS) entry which is preliminary data.</text>
</comment>
<dbReference type="PANTHER" id="PTHR30349:SF81">
    <property type="entry name" value="TYROSINE RECOMBINASE XERC"/>
    <property type="match status" value="1"/>
</dbReference>